<dbReference type="AlphaFoldDB" id="A0A916XPK7"/>
<feature type="chain" id="PRO_5036919984" description="DUF4214 domain-containing protein" evidence="1">
    <location>
        <begin position="21"/>
        <end position="776"/>
    </location>
</feature>
<evidence type="ECO:0000256" key="1">
    <source>
        <dbReference type="SAM" id="SignalP"/>
    </source>
</evidence>
<feature type="signal peptide" evidence="1">
    <location>
        <begin position="1"/>
        <end position="20"/>
    </location>
</feature>
<reference evidence="3" key="2">
    <citation type="submission" date="2020-09" db="EMBL/GenBank/DDBJ databases">
        <authorList>
            <person name="Sun Q."/>
            <person name="Zhou Y."/>
        </authorList>
    </citation>
    <scope>NUCLEOTIDE SEQUENCE</scope>
    <source>
        <strain evidence="3">CGMCC 1.10998</strain>
    </source>
</reference>
<dbReference type="Pfam" id="PF13946">
    <property type="entry name" value="DUF4214"/>
    <property type="match status" value="1"/>
</dbReference>
<accession>A0A916XPK7</accession>
<evidence type="ECO:0000313" key="3">
    <source>
        <dbReference type="EMBL" id="GGC89797.1"/>
    </source>
</evidence>
<dbReference type="PROSITE" id="PS51257">
    <property type="entry name" value="PROKAR_LIPOPROTEIN"/>
    <property type="match status" value="1"/>
</dbReference>
<reference evidence="3" key="1">
    <citation type="journal article" date="2014" name="Int. J. Syst. Evol. Microbiol.">
        <title>Complete genome sequence of Corynebacterium casei LMG S-19264T (=DSM 44701T), isolated from a smear-ripened cheese.</title>
        <authorList>
            <consortium name="US DOE Joint Genome Institute (JGI-PGF)"/>
            <person name="Walter F."/>
            <person name="Albersmeier A."/>
            <person name="Kalinowski J."/>
            <person name="Ruckert C."/>
        </authorList>
    </citation>
    <scope>NUCLEOTIDE SEQUENCE</scope>
    <source>
        <strain evidence="3">CGMCC 1.10998</strain>
    </source>
</reference>
<organism evidence="3 4">
    <name type="scientific">Undibacterium terreum</name>
    <dbReference type="NCBI Taxonomy" id="1224302"/>
    <lineage>
        <taxon>Bacteria</taxon>
        <taxon>Pseudomonadati</taxon>
        <taxon>Pseudomonadota</taxon>
        <taxon>Betaproteobacteria</taxon>
        <taxon>Burkholderiales</taxon>
        <taxon>Oxalobacteraceae</taxon>
        <taxon>Undibacterium</taxon>
    </lineage>
</organism>
<dbReference type="RefSeq" id="WP_188567990.1">
    <property type="nucleotide sequence ID" value="NZ_BMED01000004.1"/>
</dbReference>
<dbReference type="InterPro" id="IPR025282">
    <property type="entry name" value="DUF4214"/>
</dbReference>
<sequence length="776" mass="78812">MSCKTLLLILVLAASLLGCGGDDPAASRSRTMAQIVAVNGVATLSGPLGNYTITKSGTDYIVKDNVGNDGSNTFSNVQSLKFSDVTVSLIIGSKSTTLEPEDLKSLIELYIAFFNRVPDADGLGYWIDQFNAGQSLIQIGNSFYQAAIQFSALTGYSANMSDADFVTVVYKNVLGRSTPDATGLAYWTKSLASGAETRGSLVKSILTSAHTFKGDPTYGYVADLLDNKVTVADKFAVDQGLNYNTPEASITNGMAIAAAVTPTSTSAATKVIDATLVTTPVVTYAGDYTGTYSGTDSGTFSITMSANGSISGSGRSTLDASYSFSIAGSIAAGGTVLLQASGTAGSATFKGSVDSANGKITGTWTNPVFGDVGTFTAQTQRVATTISGIVSIGPVSNATVTAFTVVNGVKATPLASVTTDASGKYTMQIGAYTGPVLLEAVGGSYVDPSSGLVFSLTTVLRASITTVKGANTANITPLTEVIVLNASSGSGGLSSANLAGAGSSIQNQLGFDPVNTTPWDPSQPVSSAATSNSLMYAANLGTVSQYVAENPDKTFPLVLSDFAAYFKTLGTVQSQQVSNSANNYGANSRNVNGLLSTLAPGKLATCSNSLNCFGPGYLPRCPAVPVISCLGSKVPVNGVCVTANTTPVTPNATLTKTWTGPWDWAGPSAAGCPVSDGGTLTMKLTQSGTTFSGSLIAAGLPGIQSANTSTCKITGTTTQTSGNVSGTVNGNNIDFTMNIDGDTLVLKFTGKGTLSGGVLSGSLVRSTGGSGSFNLH</sequence>
<evidence type="ECO:0000313" key="4">
    <source>
        <dbReference type="Proteomes" id="UP000637423"/>
    </source>
</evidence>
<evidence type="ECO:0000259" key="2">
    <source>
        <dbReference type="Pfam" id="PF13946"/>
    </source>
</evidence>
<dbReference type="Proteomes" id="UP000637423">
    <property type="component" value="Unassembled WGS sequence"/>
</dbReference>
<name>A0A916XPK7_9BURK</name>
<feature type="domain" description="DUF4214" evidence="2">
    <location>
        <begin position="155"/>
        <end position="209"/>
    </location>
</feature>
<comment type="caution">
    <text evidence="3">The sequence shown here is derived from an EMBL/GenBank/DDBJ whole genome shotgun (WGS) entry which is preliminary data.</text>
</comment>
<keyword evidence="1" id="KW-0732">Signal</keyword>
<protein>
    <recommendedName>
        <fullName evidence="2">DUF4214 domain-containing protein</fullName>
    </recommendedName>
</protein>
<dbReference type="EMBL" id="BMED01000004">
    <property type="protein sequence ID" value="GGC89797.1"/>
    <property type="molecule type" value="Genomic_DNA"/>
</dbReference>
<proteinExistence type="predicted"/>
<gene>
    <name evidence="3" type="ORF">GCM10011396_41290</name>
</gene>
<keyword evidence="4" id="KW-1185">Reference proteome</keyword>